<sequence length="326" mass="35590">MALATFPAPGLALDEQGQDGPSGADGHATAHGLEISLPDGVTMEMLGQRSLETVALQVMLDRSRHSPGVIDGYMGGNTRRAIRYYRQANGLPSGDRVDKPLLRSLVETQSGDIFRQYAITEEDLARSFDDNPQGFEEMAKRDRIGYETPLEMFAERFHMDRDFLAALNPEADFTQAGTRIVIVSHGDETLSADLDRIEVRKADNTVALFDGEGALVASYPSTIGSDEFPSPSGDMEVRAVAPEATYYFSPEGREWGPDKRLKIPPGPNNPVGGIWVDLTKEGYGIHGSPDPQMVGKRTSHGCVRLTNWDAHEVAGAVEKGVRVVFR</sequence>
<keyword evidence="5 7" id="KW-0573">Peptidoglycan synthesis</keyword>
<evidence type="ECO:0000256" key="3">
    <source>
        <dbReference type="ARBA" id="ARBA00022679"/>
    </source>
</evidence>
<feature type="region of interest" description="Disordered" evidence="8">
    <location>
        <begin position="1"/>
        <end position="30"/>
    </location>
</feature>
<name>A0A9X3ALY7_9SPHN</name>
<dbReference type="InterPro" id="IPR036366">
    <property type="entry name" value="PGBDSf"/>
</dbReference>
<dbReference type="InterPro" id="IPR036365">
    <property type="entry name" value="PGBD-like_sf"/>
</dbReference>
<keyword evidence="3" id="KW-0808">Transferase</keyword>
<evidence type="ECO:0000256" key="1">
    <source>
        <dbReference type="ARBA" id="ARBA00004752"/>
    </source>
</evidence>
<dbReference type="GO" id="GO:0018104">
    <property type="term" value="P:peptidoglycan-protein cross-linking"/>
    <property type="evidence" value="ECO:0007669"/>
    <property type="project" value="TreeGrafter"/>
</dbReference>
<dbReference type="SUPFAM" id="SSF141523">
    <property type="entry name" value="L,D-transpeptidase catalytic domain-like"/>
    <property type="match status" value="1"/>
</dbReference>
<keyword evidence="4 7" id="KW-0133">Cell shape</keyword>
<feature type="domain" description="L,D-TPase catalytic" evidence="9">
    <location>
        <begin position="195"/>
        <end position="326"/>
    </location>
</feature>
<dbReference type="Proteomes" id="UP001142648">
    <property type="component" value="Unassembled WGS sequence"/>
</dbReference>
<dbReference type="GO" id="GO:0016740">
    <property type="term" value="F:transferase activity"/>
    <property type="evidence" value="ECO:0007669"/>
    <property type="project" value="UniProtKB-KW"/>
</dbReference>
<dbReference type="PROSITE" id="PS52029">
    <property type="entry name" value="LD_TPASE"/>
    <property type="match status" value="1"/>
</dbReference>
<feature type="active site" description="Proton donor/acceptor" evidence="7">
    <location>
        <position position="286"/>
    </location>
</feature>
<dbReference type="EMBL" id="JAOAMV010000006">
    <property type="protein sequence ID" value="MCT2559803.1"/>
    <property type="molecule type" value="Genomic_DNA"/>
</dbReference>
<keyword evidence="11" id="KW-1185">Reference proteome</keyword>
<reference evidence="10" key="1">
    <citation type="submission" date="2022-09" db="EMBL/GenBank/DDBJ databases">
        <title>The genome sequence of Tsuneonella sp. YG55.</title>
        <authorList>
            <person name="Liu Y."/>
        </authorList>
    </citation>
    <scope>NUCLEOTIDE SEQUENCE</scope>
    <source>
        <strain evidence="10">YG55</strain>
    </source>
</reference>
<dbReference type="GO" id="GO:0005576">
    <property type="term" value="C:extracellular region"/>
    <property type="evidence" value="ECO:0007669"/>
    <property type="project" value="TreeGrafter"/>
</dbReference>
<evidence type="ECO:0000313" key="10">
    <source>
        <dbReference type="EMBL" id="MCT2559803.1"/>
    </source>
</evidence>
<gene>
    <name evidence="10" type="ORF">N0B51_12535</name>
</gene>
<evidence type="ECO:0000256" key="8">
    <source>
        <dbReference type="SAM" id="MobiDB-lite"/>
    </source>
</evidence>
<protein>
    <submittedName>
        <fullName evidence="10">L,D-transpeptidase family protein</fullName>
    </submittedName>
</protein>
<dbReference type="SUPFAM" id="SSF47090">
    <property type="entry name" value="PGBD-like"/>
    <property type="match status" value="1"/>
</dbReference>
<dbReference type="PANTHER" id="PTHR30582:SF30">
    <property type="entry name" value="BLR4375 PROTEIN"/>
    <property type="match status" value="1"/>
</dbReference>
<comment type="similarity">
    <text evidence="2">Belongs to the YkuD family.</text>
</comment>
<organism evidence="10 11">
    <name type="scientific">Tsuneonella litorea</name>
    <dbReference type="NCBI Taxonomy" id="2976475"/>
    <lineage>
        <taxon>Bacteria</taxon>
        <taxon>Pseudomonadati</taxon>
        <taxon>Pseudomonadota</taxon>
        <taxon>Alphaproteobacteria</taxon>
        <taxon>Sphingomonadales</taxon>
        <taxon>Erythrobacteraceae</taxon>
        <taxon>Tsuneonella</taxon>
    </lineage>
</organism>
<comment type="caution">
    <text evidence="10">The sequence shown here is derived from an EMBL/GenBank/DDBJ whole genome shotgun (WGS) entry which is preliminary data.</text>
</comment>
<evidence type="ECO:0000313" key="11">
    <source>
        <dbReference type="Proteomes" id="UP001142648"/>
    </source>
</evidence>
<dbReference type="GO" id="GO:0071555">
    <property type="term" value="P:cell wall organization"/>
    <property type="evidence" value="ECO:0007669"/>
    <property type="project" value="UniProtKB-UniRule"/>
</dbReference>
<keyword evidence="6 7" id="KW-0961">Cell wall biogenesis/degradation</keyword>
<evidence type="ECO:0000259" key="9">
    <source>
        <dbReference type="PROSITE" id="PS52029"/>
    </source>
</evidence>
<evidence type="ECO:0000256" key="4">
    <source>
        <dbReference type="ARBA" id="ARBA00022960"/>
    </source>
</evidence>
<evidence type="ECO:0000256" key="6">
    <source>
        <dbReference type="ARBA" id="ARBA00023316"/>
    </source>
</evidence>
<accession>A0A9X3ALY7</accession>
<dbReference type="InterPro" id="IPR005490">
    <property type="entry name" value="LD_TPept_cat_dom"/>
</dbReference>
<dbReference type="GO" id="GO:0008360">
    <property type="term" value="P:regulation of cell shape"/>
    <property type="evidence" value="ECO:0007669"/>
    <property type="project" value="UniProtKB-UniRule"/>
</dbReference>
<dbReference type="InterPro" id="IPR050979">
    <property type="entry name" value="LD-transpeptidase"/>
</dbReference>
<dbReference type="GO" id="GO:0071972">
    <property type="term" value="F:peptidoglycan L,D-transpeptidase activity"/>
    <property type="evidence" value="ECO:0007669"/>
    <property type="project" value="TreeGrafter"/>
</dbReference>
<dbReference type="AlphaFoldDB" id="A0A9X3ALY7"/>
<dbReference type="PANTHER" id="PTHR30582">
    <property type="entry name" value="L,D-TRANSPEPTIDASE"/>
    <property type="match status" value="1"/>
</dbReference>
<dbReference type="CDD" id="cd16913">
    <property type="entry name" value="YkuD_like"/>
    <property type="match status" value="1"/>
</dbReference>
<dbReference type="Pfam" id="PF03734">
    <property type="entry name" value="YkuD"/>
    <property type="match status" value="1"/>
</dbReference>
<evidence type="ECO:0000256" key="7">
    <source>
        <dbReference type="PROSITE-ProRule" id="PRU01373"/>
    </source>
</evidence>
<proteinExistence type="inferred from homology"/>
<evidence type="ECO:0000256" key="5">
    <source>
        <dbReference type="ARBA" id="ARBA00022984"/>
    </source>
</evidence>
<evidence type="ECO:0000256" key="2">
    <source>
        <dbReference type="ARBA" id="ARBA00005992"/>
    </source>
</evidence>
<dbReference type="Gene3D" id="2.40.440.10">
    <property type="entry name" value="L,D-transpeptidase catalytic domain-like"/>
    <property type="match status" value="1"/>
</dbReference>
<feature type="active site" description="Nucleophile" evidence="7">
    <location>
        <position position="302"/>
    </location>
</feature>
<comment type="pathway">
    <text evidence="1 7">Cell wall biogenesis; peptidoglycan biosynthesis.</text>
</comment>
<dbReference type="InterPro" id="IPR038063">
    <property type="entry name" value="Transpep_catalytic_dom"/>
</dbReference>
<dbReference type="Gene3D" id="1.10.101.10">
    <property type="entry name" value="PGBD-like superfamily/PGBD"/>
    <property type="match status" value="1"/>
</dbReference>